<evidence type="ECO:0000313" key="1">
    <source>
        <dbReference type="EMBL" id="SCY03887.1"/>
    </source>
</evidence>
<dbReference type="Proteomes" id="UP000198870">
    <property type="component" value="Unassembled WGS sequence"/>
</dbReference>
<dbReference type="OrthoDB" id="5763904at2"/>
<proteinExistence type="predicted"/>
<dbReference type="RefSeq" id="WP_092209236.1">
    <property type="nucleotide sequence ID" value="NZ_FMUX01000003.1"/>
</dbReference>
<name>A0A1G5CNJ5_9BACT</name>
<keyword evidence="2" id="KW-1185">Reference proteome</keyword>
<reference evidence="1 2" key="1">
    <citation type="submission" date="2016-10" db="EMBL/GenBank/DDBJ databases">
        <authorList>
            <person name="de Groot N.N."/>
        </authorList>
    </citation>
    <scope>NUCLEOTIDE SEQUENCE [LARGE SCALE GENOMIC DNA]</scope>
    <source>
        <strain evidence="1 2">AA1</strain>
    </source>
</reference>
<organism evidence="1 2">
    <name type="scientific">Desulfoluna spongiiphila</name>
    <dbReference type="NCBI Taxonomy" id="419481"/>
    <lineage>
        <taxon>Bacteria</taxon>
        <taxon>Pseudomonadati</taxon>
        <taxon>Thermodesulfobacteriota</taxon>
        <taxon>Desulfobacteria</taxon>
        <taxon>Desulfobacterales</taxon>
        <taxon>Desulfolunaceae</taxon>
        <taxon>Desulfoluna</taxon>
    </lineage>
</organism>
<gene>
    <name evidence="1" type="ORF">SAMN05216233_103117</name>
</gene>
<dbReference type="AlphaFoldDB" id="A0A1G5CNJ5"/>
<dbReference type="EMBL" id="FMUX01000003">
    <property type="protein sequence ID" value="SCY03887.1"/>
    <property type="molecule type" value="Genomic_DNA"/>
</dbReference>
<accession>A0A1G5CNJ5</accession>
<evidence type="ECO:0000313" key="2">
    <source>
        <dbReference type="Proteomes" id="UP000198870"/>
    </source>
</evidence>
<protein>
    <submittedName>
        <fullName evidence="1">Uncharacterized protein</fullName>
    </submittedName>
</protein>
<sequence length="222" mass="24806">MRTLMLIPMIHSDPDLGAAAEKIRLMREKLYGPARLARHEEVVAAFWQGVGHRLGAMDATSLKIYQDGMVEAGAIGDAVVRELAAKGSPNFQCIARLMAGGAEIRKTEDLVLIRREYELTMGLVRARSLWQKLYRLGVSRLQKGRLLKKRDRFMAHQINTTLEEGEAGVLFVGAAHQVQPYLDADIQVDPFKTPGLVRAYMKAVKRRGGEEELLRLGEELIA</sequence>
<dbReference type="STRING" id="419481.SAMN05216233_103117"/>